<feature type="region of interest" description="Disordered" evidence="1">
    <location>
        <begin position="431"/>
        <end position="455"/>
    </location>
</feature>
<sequence>MSSALYTAVPTTLSSIRDYPARKGEIGSFLDASGLSWVLNEPNPRDSLDAALAADRKAIHEWVVDDTKAKGSITLRLDPTLRESIKDQYTTATELMALLKKKFDIMTLGTVFNDFSDAMKQQIPGNSNPDAAIDKITMLFNRLKLRKVEVPEHLIAMIILSKLPPRYKNVLSNFSQMGASDIISMSVEKVCTAAVNDFIGTGKSAEPATANKLSTVKRKQNDPNFSQQQRGNNQQQQRGNNQQQRGRNQQQQQGNSGNNGNQGDSNGKKKRKRGKKGKGQNGNNAAVIDSDSDDEDDGNTQNSLQFAPINEVLTFGPPRTDLDPSTRDVRRHSKHPAHRPSNASLRIHKKVKKGIELAHELGVKATPDVICALEPCGHISEVESDDEGDAGPSQKRMRTLADRIAPAPDAENGITAPTPPHPSTFGYEDFGELPPSPAFPPLFDTPISLGDPDEPMTLDLDAEIADIAGILGNMGETRM</sequence>
<dbReference type="Pfam" id="PF14223">
    <property type="entry name" value="Retrotran_gag_2"/>
    <property type="match status" value="1"/>
</dbReference>
<dbReference type="OMA" id="ICALEPC"/>
<organism evidence="2 3">
    <name type="scientific">Stereum hirsutum (strain FP-91666)</name>
    <name type="common">White-rot fungus</name>
    <dbReference type="NCBI Taxonomy" id="721885"/>
    <lineage>
        <taxon>Eukaryota</taxon>
        <taxon>Fungi</taxon>
        <taxon>Dikarya</taxon>
        <taxon>Basidiomycota</taxon>
        <taxon>Agaricomycotina</taxon>
        <taxon>Agaricomycetes</taxon>
        <taxon>Russulales</taxon>
        <taxon>Stereaceae</taxon>
        <taxon>Stereum</taxon>
    </lineage>
</organism>
<dbReference type="EMBL" id="JH687401">
    <property type="protein sequence ID" value="EIM79809.1"/>
    <property type="molecule type" value="Genomic_DNA"/>
</dbReference>
<evidence type="ECO:0000256" key="1">
    <source>
        <dbReference type="SAM" id="MobiDB-lite"/>
    </source>
</evidence>
<evidence type="ECO:0000313" key="2">
    <source>
        <dbReference type="EMBL" id="EIM79809.1"/>
    </source>
</evidence>
<evidence type="ECO:0000313" key="3">
    <source>
        <dbReference type="Proteomes" id="UP000053927"/>
    </source>
</evidence>
<proteinExistence type="predicted"/>
<dbReference type="KEGG" id="shs:STEHIDRAFT_163368"/>
<feature type="compositionally biased region" description="Basic residues" evidence="1">
    <location>
        <begin position="268"/>
        <end position="278"/>
    </location>
</feature>
<gene>
    <name evidence="2" type="ORF">STEHIDRAFT_163368</name>
</gene>
<reference evidence="3" key="1">
    <citation type="journal article" date="2012" name="Science">
        <title>The Paleozoic origin of enzymatic lignin decomposition reconstructed from 31 fungal genomes.</title>
        <authorList>
            <person name="Floudas D."/>
            <person name="Binder M."/>
            <person name="Riley R."/>
            <person name="Barry K."/>
            <person name="Blanchette R.A."/>
            <person name="Henrissat B."/>
            <person name="Martinez A.T."/>
            <person name="Otillar R."/>
            <person name="Spatafora J.W."/>
            <person name="Yadav J.S."/>
            <person name="Aerts A."/>
            <person name="Benoit I."/>
            <person name="Boyd A."/>
            <person name="Carlson A."/>
            <person name="Copeland A."/>
            <person name="Coutinho P.M."/>
            <person name="de Vries R.P."/>
            <person name="Ferreira P."/>
            <person name="Findley K."/>
            <person name="Foster B."/>
            <person name="Gaskell J."/>
            <person name="Glotzer D."/>
            <person name="Gorecki P."/>
            <person name="Heitman J."/>
            <person name="Hesse C."/>
            <person name="Hori C."/>
            <person name="Igarashi K."/>
            <person name="Jurgens J.A."/>
            <person name="Kallen N."/>
            <person name="Kersten P."/>
            <person name="Kohler A."/>
            <person name="Kuees U."/>
            <person name="Kumar T.K.A."/>
            <person name="Kuo A."/>
            <person name="LaButti K."/>
            <person name="Larrondo L.F."/>
            <person name="Lindquist E."/>
            <person name="Ling A."/>
            <person name="Lombard V."/>
            <person name="Lucas S."/>
            <person name="Lundell T."/>
            <person name="Martin R."/>
            <person name="McLaughlin D.J."/>
            <person name="Morgenstern I."/>
            <person name="Morin E."/>
            <person name="Murat C."/>
            <person name="Nagy L.G."/>
            <person name="Nolan M."/>
            <person name="Ohm R.A."/>
            <person name="Patyshakuliyeva A."/>
            <person name="Rokas A."/>
            <person name="Ruiz-Duenas F.J."/>
            <person name="Sabat G."/>
            <person name="Salamov A."/>
            <person name="Samejima M."/>
            <person name="Schmutz J."/>
            <person name="Slot J.C."/>
            <person name="St John F."/>
            <person name="Stenlid J."/>
            <person name="Sun H."/>
            <person name="Sun S."/>
            <person name="Syed K."/>
            <person name="Tsang A."/>
            <person name="Wiebenga A."/>
            <person name="Young D."/>
            <person name="Pisabarro A."/>
            <person name="Eastwood D.C."/>
            <person name="Martin F."/>
            <person name="Cullen D."/>
            <person name="Grigoriev I.V."/>
            <person name="Hibbett D.S."/>
        </authorList>
    </citation>
    <scope>NUCLEOTIDE SEQUENCE [LARGE SCALE GENOMIC DNA]</scope>
    <source>
        <strain evidence="3">FP-91666</strain>
    </source>
</reference>
<dbReference type="OrthoDB" id="3323892at2759"/>
<keyword evidence="3" id="KW-1185">Reference proteome</keyword>
<dbReference type="Proteomes" id="UP000053927">
    <property type="component" value="Unassembled WGS sequence"/>
</dbReference>
<feature type="compositionally biased region" description="Basic residues" evidence="1">
    <location>
        <begin position="329"/>
        <end position="338"/>
    </location>
</feature>
<feature type="compositionally biased region" description="Low complexity" evidence="1">
    <location>
        <begin position="226"/>
        <end position="263"/>
    </location>
</feature>
<dbReference type="RefSeq" id="XP_007311119.1">
    <property type="nucleotide sequence ID" value="XM_007311057.1"/>
</dbReference>
<dbReference type="eggNOG" id="ENOG502T1WS">
    <property type="taxonomic scope" value="Eukaryota"/>
</dbReference>
<dbReference type="AlphaFoldDB" id="R7RWV5"/>
<name>R7RWV5_STEHR</name>
<protein>
    <submittedName>
        <fullName evidence="2">Uncharacterized protein</fullName>
    </submittedName>
</protein>
<accession>R7RWV5</accession>
<dbReference type="GeneID" id="18802314"/>
<feature type="region of interest" description="Disordered" evidence="1">
    <location>
        <begin position="222"/>
        <end position="342"/>
    </location>
</feature>